<accession>A0A1F2WR62</accession>
<dbReference type="InterPro" id="IPR001375">
    <property type="entry name" value="Peptidase_S9_cat"/>
</dbReference>
<comment type="caution">
    <text evidence="4">The sequence shown here is derived from an EMBL/GenBank/DDBJ whole genome shotgun (WGS) entry which is preliminary data.</text>
</comment>
<dbReference type="InterPro" id="IPR029058">
    <property type="entry name" value="AB_hydrolase_fold"/>
</dbReference>
<dbReference type="STRING" id="1797197.A2Y75_10805"/>
<dbReference type="PANTHER" id="PTHR22946:SF9">
    <property type="entry name" value="POLYKETIDE TRANSFERASE AF380"/>
    <property type="match status" value="1"/>
</dbReference>
<feature type="domain" description="Peptidase S9 prolyl oligopeptidase catalytic" evidence="3">
    <location>
        <begin position="56"/>
        <end position="255"/>
    </location>
</feature>
<organism evidence="4 5">
    <name type="scientific">Candidatus Solincola sediminis</name>
    <dbReference type="NCBI Taxonomy" id="1797199"/>
    <lineage>
        <taxon>Bacteria</taxon>
        <taxon>Bacillati</taxon>
        <taxon>Actinomycetota</taxon>
        <taxon>Candidatus Geothermincolia</taxon>
        <taxon>Candidatus Geothermincolales</taxon>
        <taxon>Candidatus Geothermincolaceae</taxon>
        <taxon>Candidatus Solincola</taxon>
    </lineage>
</organism>
<reference evidence="4 5" key="1">
    <citation type="journal article" date="2016" name="Nat. Commun.">
        <title>Thousands of microbial genomes shed light on interconnected biogeochemical processes in an aquifer system.</title>
        <authorList>
            <person name="Anantharaman K."/>
            <person name="Brown C.T."/>
            <person name="Hug L.A."/>
            <person name="Sharon I."/>
            <person name="Castelle C.J."/>
            <person name="Probst A.J."/>
            <person name="Thomas B.C."/>
            <person name="Singh A."/>
            <person name="Wilkins M.J."/>
            <person name="Karaoz U."/>
            <person name="Brodie E.L."/>
            <person name="Williams K.H."/>
            <person name="Hubbard S.S."/>
            <person name="Banfield J.F."/>
        </authorList>
    </citation>
    <scope>NUCLEOTIDE SEQUENCE [LARGE SCALE GENOMIC DNA]</scope>
</reference>
<dbReference type="PANTHER" id="PTHR22946">
    <property type="entry name" value="DIENELACTONE HYDROLASE DOMAIN-CONTAINING PROTEIN-RELATED"/>
    <property type="match status" value="1"/>
</dbReference>
<gene>
    <name evidence="4" type="ORF">A2Y75_10805</name>
</gene>
<evidence type="ECO:0000313" key="5">
    <source>
        <dbReference type="Proteomes" id="UP000177876"/>
    </source>
</evidence>
<dbReference type="SUPFAM" id="SSF53474">
    <property type="entry name" value="alpha/beta-Hydrolases"/>
    <property type="match status" value="1"/>
</dbReference>
<sequence>MAVVRDFSLDSGGLSIRGKLALPSFASTWPVVVLCHGIPSGEVSPDEPGYDSLASRITEEGAAACWFNFRGTGESEGNFSLPGWIEDLDAVLKALQSSHGPFKYCNAVRAALMGFSGGGAVSIICAGKGPRLRALVSLSSPSDFTRLINREGLVAFIKHARDIGIIRDPGFPASVEEYYEEMLDCRPLDYIEKVSPTPLLIIHGDQDEVVPAEEAGRLYEAARDPKELFTVAGGGHRLRFDESAMQKALSWIMKRLQG</sequence>
<evidence type="ECO:0000256" key="1">
    <source>
        <dbReference type="ARBA" id="ARBA00008645"/>
    </source>
</evidence>
<dbReference type="GO" id="GO:0052689">
    <property type="term" value="F:carboxylic ester hydrolase activity"/>
    <property type="evidence" value="ECO:0007669"/>
    <property type="project" value="UniProtKB-ARBA"/>
</dbReference>
<name>A0A1F2WR62_9ACTN</name>
<dbReference type="Gene3D" id="3.40.50.1820">
    <property type="entry name" value="alpha/beta hydrolase"/>
    <property type="match status" value="1"/>
</dbReference>
<dbReference type="AlphaFoldDB" id="A0A1F2WR62"/>
<evidence type="ECO:0000256" key="2">
    <source>
        <dbReference type="ARBA" id="ARBA00022801"/>
    </source>
</evidence>
<evidence type="ECO:0000313" key="4">
    <source>
        <dbReference type="EMBL" id="OFW59325.1"/>
    </source>
</evidence>
<dbReference type="GO" id="GO:0008236">
    <property type="term" value="F:serine-type peptidase activity"/>
    <property type="evidence" value="ECO:0007669"/>
    <property type="project" value="InterPro"/>
</dbReference>
<dbReference type="InterPro" id="IPR050261">
    <property type="entry name" value="FrsA_esterase"/>
</dbReference>
<dbReference type="Pfam" id="PF00326">
    <property type="entry name" value="Peptidase_S9"/>
    <property type="match status" value="1"/>
</dbReference>
<proteinExistence type="inferred from homology"/>
<keyword evidence="2" id="KW-0378">Hydrolase</keyword>
<dbReference type="Proteomes" id="UP000177876">
    <property type="component" value="Unassembled WGS sequence"/>
</dbReference>
<protein>
    <recommendedName>
        <fullName evidence="3">Peptidase S9 prolyl oligopeptidase catalytic domain-containing protein</fullName>
    </recommendedName>
</protein>
<dbReference type="GO" id="GO:0006508">
    <property type="term" value="P:proteolysis"/>
    <property type="evidence" value="ECO:0007669"/>
    <property type="project" value="InterPro"/>
</dbReference>
<dbReference type="EMBL" id="MELK01000016">
    <property type="protein sequence ID" value="OFW59325.1"/>
    <property type="molecule type" value="Genomic_DNA"/>
</dbReference>
<evidence type="ECO:0000259" key="3">
    <source>
        <dbReference type="Pfam" id="PF00326"/>
    </source>
</evidence>
<comment type="similarity">
    <text evidence="1">Belongs to the AB hydrolase superfamily.</text>
</comment>